<name>A0AAD7M1J3_QUISA</name>
<organism evidence="2 3">
    <name type="scientific">Quillaja saponaria</name>
    <name type="common">Soap bark tree</name>
    <dbReference type="NCBI Taxonomy" id="32244"/>
    <lineage>
        <taxon>Eukaryota</taxon>
        <taxon>Viridiplantae</taxon>
        <taxon>Streptophyta</taxon>
        <taxon>Embryophyta</taxon>
        <taxon>Tracheophyta</taxon>
        <taxon>Spermatophyta</taxon>
        <taxon>Magnoliopsida</taxon>
        <taxon>eudicotyledons</taxon>
        <taxon>Gunneridae</taxon>
        <taxon>Pentapetalae</taxon>
        <taxon>rosids</taxon>
        <taxon>fabids</taxon>
        <taxon>Fabales</taxon>
        <taxon>Quillajaceae</taxon>
        <taxon>Quillaja</taxon>
    </lineage>
</organism>
<dbReference type="GO" id="GO:0007623">
    <property type="term" value="P:circadian rhythm"/>
    <property type="evidence" value="ECO:0007669"/>
    <property type="project" value="InterPro"/>
</dbReference>
<feature type="compositionally biased region" description="Polar residues" evidence="1">
    <location>
        <begin position="275"/>
        <end position="287"/>
    </location>
</feature>
<dbReference type="InterPro" id="IPR039928">
    <property type="entry name" value="LNK"/>
</dbReference>
<gene>
    <name evidence="2" type="ORF">O6P43_012324</name>
</gene>
<keyword evidence="3" id="KW-1185">Reference proteome</keyword>
<proteinExistence type="predicted"/>
<feature type="compositionally biased region" description="Basic residues" evidence="1">
    <location>
        <begin position="316"/>
        <end position="326"/>
    </location>
</feature>
<comment type="caution">
    <text evidence="2">The sequence shown here is derived from an EMBL/GenBank/DDBJ whole genome shotgun (WGS) entry which is preliminary data.</text>
</comment>
<accession>A0AAD7M1J3</accession>
<evidence type="ECO:0000313" key="2">
    <source>
        <dbReference type="EMBL" id="KAJ7968182.1"/>
    </source>
</evidence>
<feature type="compositionally biased region" description="Polar residues" evidence="1">
    <location>
        <begin position="253"/>
        <end position="267"/>
    </location>
</feature>
<dbReference type="EMBL" id="JARAOO010000005">
    <property type="protein sequence ID" value="KAJ7968182.1"/>
    <property type="molecule type" value="Genomic_DNA"/>
</dbReference>
<dbReference type="PANTHER" id="PTHR33334:SF8">
    <property type="entry name" value="PROTEIN LNK1"/>
    <property type="match status" value="1"/>
</dbReference>
<evidence type="ECO:0000256" key="1">
    <source>
        <dbReference type="SAM" id="MobiDB-lite"/>
    </source>
</evidence>
<feature type="region of interest" description="Disordered" evidence="1">
    <location>
        <begin position="647"/>
        <end position="668"/>
    </location>
</feature>
<dbReference type="Proteomes" id="UP001163823">
    <property type="component" value="Chromosome 5"/>
</dbReference>
<sequence>MSDLCIYELDDNVWDEFGESDDHIVPHAGDGHRDQFAVQGDSCKKRRQELNAIISTNNNATKCGSHGKEGTHLPTLTKTDTMMEKDSWPHSPDDLFPSSDSNTLKEVTGLTSDDASMSRNCFKSGNELFVDSTISDDKCAVGDDNVCQYQLNQMSQTDNEYSFLDNDREDKESSDLSYYSWQDIGNFEDVDRLLRSCDSTFGMGSLSNEEELWLPASYGTEGSDDLLKSDFKFSCAEASPLKCVSDYCEDSKANSAGPSVTNFSQKNSPRERKMSSQSMDVENANNGSSSSSFNVLATKGGHADNLSPEEQMQTKLSKHQRPSKGTKKNDLVENGDCVHPLDNLKQYAEVEHPHGSSSSLRFSHTGIHQHKQGEEPESLGYVQTCIPFMHKDYSHASDHVSVCPTLSGAISENNSHLSPPKESSYASNIDSSLGCPLEASSVTNNEKKENVYSLHDAQVLNSFKNGNMASPMQVYQSENEVGCYSEVGGLSLVFPQELNSSNMKESSSLSYALNEISLEATSFRQLQQVTDQLDIRTKLCIRDSLYRLARSAEQRHNCANINGNVGDDAEACKAMMAHDTNRCFGFMDMETDTNPIDRSIAHLLFHRPSDPSSVPVNNVTSLESNAAINGSVTSLPVMVEEQIFQKEASTGTGRSHLAASDTDTVLQK</sequence>
<evidence type="ECO:0000313" key="3">
    <source>
        <dbReference type="Proteomes" id="UP001163823"/>
    </source>
</evidence>
<dbReference type="GO" id="GO:0006355">
    <property type="term" value="P:regulation of DNA-templated transcription"/>
    <property type="evidence" value="ECO:0007669"/>
    <property type="project" value="InterPro"/>
</dbReference>
<protein>
    <submittedName>
        <fullName evidence="2">Protein LNK1 isoform X2</fullName>
    </submittedName>
</protein>
<dbReference type="AlphaFoldDB" id="A0AAD7M1J3"/>
<dbReference type="KEGG" id="qsa:O6P43_012324"/>
<feature type="region of interest" description="Disordered" evidence="1">
    <location>
        <begin position="252"/>
        <end position="335"/>
    </location>
</feature>
<dbReference type="PANTHER" id="PTHR33334">
    <property type="entry name" value="PROTEIN LNK1"/>
    <property type="match status" value="1"/>
</dbReference>
<reference evidence="2" key="1">
    <citation type="journal article" date="2023" name="Science">
        <title>Elucidation of the pathway for biosynthesis of saponin adjuvants from the soapbark tree.</title>
        <authorList>
            <person name="Reed J."/>
            <person name="Orme A."/>
            <person name="El-Demerdash A."/>
            <person name="Owen C."/>
            <person name="Martin L.B.B."/>
            <person name="Misra R.C."/>
            <person name="Kikuchi S."/>
            <person name="Rejzek M."/>
            <person name="Martin A.C."/>
            <person name="Harkess A."/>
            <person name="Leebens-Mack J."/>
            <person name="Louveau T."/>
            <person name="Stephenson M.J."/>
            <person name="Osbourn A."/>
        </authorList>
    </citation>
    <scope>NUCLEOTIDE SEQUENCE</scope>
    <source>
        <strain evidence="2">S10</strain>
    </source>
</reference>